<dbReference type="PATRIC" id="fig|1121326.3.peg.4095"/>
<dbReference type="Proteomes" id="UP000076603">
    <property type="component" value="Unassembled WGS sequence"/>
</dbReference>
<reference evidence="1 2" key="1">
    <citation type="submission" date="2016-04" db="EMBL/GenBank/DDBJ databases">
        <title>Genome sequence of Clostridium magnum DSM 2767.</title>
        <authorList>
            <person name="Poehlein A."/>
            <person name="Uhlig R."/>
            <person name="Fischer R."/>
            <person name="Bahl H."/>
            <person name="Daniel R."/>
        </authorList>
    </citation>
    <scope>NUCLEOTIDE SEQUENCE [LARGE SCALE GENOMIC DNA]</scope>
    <source>
        <strain evidence="1 2">DSM 2767</strain>
    </source>
</reference>
<organism evidence="1 2">
    <name type="scientific">Clostridium magnum DSM 2767</name>
    <dbReference type="NCBI Taxonomy" id="1121326"/>
    <lineage>
        <taxon>Bacteria</taxon>
        <taxon>Bacillati</taxon>
        <taxon>Bacillota</taxon>
        <taxon>Clostridia</taxon>
        <taxon>Eubacteriales</taxon>
        <taxon>Clostridiaceae</taxon>
        <taxon>Clostridium</taxon>
    </lineage>
</organism>
<evidence type="ECO:0000313" key="2">
    <source>
        <dbReference type="Proteomes" id="UP000076603"/>
    </source>
</evidence>
<accession>A0A162RRA4</accession>
<sequence>MNQIVVSLLYIMTALITLALASREADKMLENLSK</sequence>
<proteinExistence type="predicted"/>
<dbReference type="EMBL" id="LWAE01000005">
    <property type="protein sequence ID" value="KZL90271.1"/>
    <property type="molecule type" value="Genomic_DNA"/>
</dbReference>
<name>A0A162RRA4_9CLOT</name>
<protein>
    <submittedName>
        <fullName evidence="1">Uncharacterized protein</fullName>
    </submittedName>
</protein>
<comment type="caution">
    <text evidence="1">The sequence shown here is derived from an EMBL/GenBank/DDBJ whole genome shotgun (WGS) entry which is preliminary data.</text>
</comment>
<dbReference type="STRING" id="1121326.CLMAG_40420"/>
<gene>
    <name evidence="1" type="ORF">CLMAG_40420</name>
</gene>
<dbReference type="AlphaFoldDB" id="A0A162RRA4"/>
<keyword evidence="2" id="KW-1185">Reference proteome</keyword>
<evidence type="ECO:0000313" key="1">
    <source>
        <dbReference type="EMBL" id="KZL90271.1"/>
    </source>
</evidence>